<organism evidence="4 6">
    <name type="scientific">Pectobacterium parmentieri</name>
    <dbReference type="NCBI Taxonomy" id="1905730"/>
    <lineage>
        <taxon>Bacteria</taxon>
        <taxon>Pseudomonadati</taxon>
        <taxon>Pseudomonadota</taxon>
        <taxon>Gammaproteobacteria</taxon>
        <taxon>Enterobacterales</taxon>
        <taxon>Pectobacteriaceae</taxon>
        <taxon>Pectobacterium</taxon>
    </lineage>
</organism>
<feature type="domain" description="YdgH/BhsA/McbA-like" evidence="3">
    <location>
        <begin position="35"/>
        <end position="91"/>
    </location>
</feature>
<feature type="domain" description="YdgH/BhsA/McbA-like" evidence="3">
    <location>
        <begin position="120"/>
        <end position="177"/>
    </location>
</feature>
<dbReference type="eggNOG" id="ENOG502Z89M">
    <property type="taxonomic scope" value="Bacteria"/>
</dbReference>
<dbReference type="Gene3D" id="3.30.1660.10">
    <property type="entry name" value="Flavin-binding protein dodecin"/>
    <property type="match status" value="3"/>
</dbReference>
<dbReference type="Pfam" id="PF07338">
    <property type="entry name" value="YdgH_BhsA-like"/>
    <property type="match status" value="3"/>
</dbReference>
<reference evidence="5" key="4">
    <citation type="submission" date="2024-05" db="EMBL/GenBank/DDBJ databases">
        <title>Identification of Pectobacterium versatile causing blackleg of potato from New York State with a whole genome sequencing approach.</title>
        <authorList>
            <person name="Ma X."/>
            <person name="Swingle B."/>
        </authorList>
    </citation>
    <scope>NUCLEOTIDE SEQUENCE</scope>
    <source>
        <strain evidence="5">NY1588A</strain>
    </source>
</reference>
<protein>
    <submittedName>
        <fullName evidence="5">DUF1471 domain-containing protein</fullName>
    </submittedName>
    <submittedName>
        <fullName evidence="4">Protein YdgH</fullName>
    </submittedName>
</protein>
<reference evidence="4 6" key="1">
    <citation type="journal article" date="2012" name="J. Bacteriol.">
        <title>Genome sequence of Pectobacterium sp. strain SCC3193.</title>
        <authorList>
            <person name="Koskinen J.P."/>
            <person name="Laine P."/>
            <person name="Niemi O."/>
            <person name="Nykyri J."/>
            <person name="Harjunpaa H."/>
            <person name="Auvinen P."/>
            <person name="Paulin L."/>
            <person name="Pirhonen M."/>
            <person name="Palva T."/>
            <person name="Holm L."/>
        </authorList>
    </citation>
    <scope>NUCLEOTIDE SEQUENCE [LARGE SCALE GENOMIC DNA]</scope>
    <source>
        <strain evidence="4 6">SCC3193</strain>
    </source>
</reference>
<keyword evidence="1 2" id="KW-0732">Signal</keyword>
<dbReference type="InterPro" id="IPR010854">
    <property type="entry name" value="YdgH/BhsA/McbA-like_dom"/>
</dbReference>
<feature type="signal peptide" evidence="2">
    <location>
        <begin position="1"/>
        <end position="23"/>
    </location>
</feature>
<dbReference type="Proteomes" id="UP000008044">
    <property type="component" value="Chromosome"/>
</dbReference>
<gene>
    <name evidence="4" type="ordered locus">W5S_2382</name>
    <name evidence="5" type="ORF">F6Q06_15650</name>
</gene>
<evidence type="ECO:0000313" key="7">
    <source>
        <dbReference type="Proteomes" id="UP001194579"/>
    </source>
</evidence>
<dbReference type="SUPFAM" id="SSF159871">
    <property type="entry name" value="YdgH-like"/>
    <property type="match status" value="3"/>
</dbReference>
<dbReference type="AlphaFoldDB" id="A0A0H3I4F7"/>
<evidence type="ECO:0000259" key="3">
    <source>
        <dbReference type="Pfam" id="PF07338"/>
    </source>
</evidence>
<dbReference type="PANTHER" id="PTHR34156">
    <property type="entry name" value="OUTER MEMBRANE PROTEIN-RELATED-RELATED"/>
    <property type="match status" value="1"/>
</dbReference>
<keyword evidence="7" id="KW-1185">Reference proteome</keyword>
<evidence type="ECO:0000313" key="4">
    <source>
        <dbReference type="EMBL" id="AFI90470.1"/>
    </source>
</evidence>
<name>A0A0H3I4F7_PECPM</name>
<evidence type="ECO:0000256" key="1">
    <source>
        <dbReference type="ARBA" id="ARBA00022729"/>
    </source>
</evidence>
<reference evidence="7" key="3">
    <citation type="submission" date="2023-07" db="EMBL/GenBank/DDBJ databases">
        <title>Identification of Pectobacterium versatile causing blackleg of potato from New York State with a whole genome sequencing approach.</title>
        <authorList>
            <person name="Ma X."/>
            <person name="Swingle B."/>
        </authorList>
    </citation>
    <scope>NUCLEOTIDE SEQUENCE [LARGE SCALE GENOMIC DNA]</scope>
    <source>
        <strain evidence="7">NY1588A</strain>
    </source>
</reference>
<dbReference type="InterPro" id="IPR025539">
    <property type="entry name" value="YdgH"/>
</dbReference>
<dbReference type="KEGG" id="pec:W5S_2382"/>
<dbReference type="RefSeq" id="WP_014700048.1">
    <property type="nucleotide sequence ID" value="NC_017845.1"/>
</dbReference>
<feature type="chain" id="PRO_5002611933" evidence="2">
    <location>
        <begin position="24"/>
        <end position="317"/>
    </location>
</feature>
<feature type="domain" description="YdgH/BhsA/McbA-like" evidence="3">
    <location>
        <begin position="262"/>
        <end position="317"/>
    </location>
</feature>
<dbReference type="InterPro" id="IPR025543">
    <property type="entry name" value="Dodecin-like"/>
</dbReference>
<evidence type="ECO:0000313" key="6">
    <source>
        <dbReference type="Proteomes" id="UP000008044"/>
    </source>
</evidence>
<dbReference type="STRING" id="1905730.W5S_2382"/>
<evidence type="ECO:0000256" key="2">
    <source>
        <dbReference type="SAM" id="SignalP"/>
    </source>
</evidence>
<dbReference type="NCBIfam" id="NF040471">
    <property type="entry name" value="ydgH_STM1478"/>
    <property type="match status" value="1"/>
</dbReference>
<evidence type="ECO:0000313" key="5">
    <source>
        <dbReference type="EMBL" id="MBI0555910.1"/>
    </source>
</evidence>
<dbReference type="PATRIC" id="fig|1166016.3.peg.2402"/>
<proteinExistence type="predicted"/>
<dbReference type="InterPro" id="IPR036275">
    <property type="entry name" value="YdgH-like_sf"/>
</dbReference>
<dbReference type="HOGENOM" id="CLU_876761_0_0_6"/>
<dbReference type="InterPro" id="IPR051096">
    <property type="entry name" value="BhsA/McbA_stress_biofilm_assoc"/>
</dbReference>
<reference evidence="4" key="2">
    <citation type="submission" date="2012-03" db="EMBL/GenBank/DDBJ databases">
        <authorList>
            <person name="Koskinen P."/>
            <person name="Laine P."/>
            <person name="Niemi O."/>
            <person name="Nykyri J."/>
            <person name="Harjunpaa H."/>
            <person name="Auvinen P."/>
            <person name="Paulin L."/>
            <person name="Pirhonen M."/>
            <person name="Palva T."/>
            <person name="Holm L."/>
        </authorList>
    </citation>
    <scope>NUCLEOTIDE SEQUENCE</scope>
    <source>
        <strain evidence="4">SCC3193</strain>
    </source>
</reference>
<dbReference type="EMBL" id="CP003415">
    <property type="protein sequence ID" value="AFI90470.1"/>
    <property type="molecule type" value="Genomic_DNA"/>
</dbReference>
<dbReference type="EMBL" id="WABS01000032">
    <property type="protein sequence ID" value="MBI0555910.1"/>
    <property type="molecule type" value="Genomic_DNA"/>
</dbReference>
<accession>A0A0H3I4F7</accession>
<dbReference type="PANTHER" id="PTHR34156:SF2">
    <property type="entry name" value="PROTEIN YDGH"/>
    <property type="match status" value="1"/>
</dbReference>
<sequence length="317" mass="34381">MKLKTTVIASTLLLSLSAFSAQAAQELTPEQAESLQPFERITFKGRFNAINEAVAAASKRADKAGAASFYVQSMTDTNTSDSWNVTVDLYRKDAAKAKQDVHYRTVYGVKELPKDTAYLLEPYDTVTVSGLFSTQPDLIDAIAKAAKEKNADSFYIVRQIDVNSNSANQRATAFIYKADAPKRQLQKPDAIPADSDAGRAALAAGGAEAAKVEIPGVAYSDSPSRSVGNFFETQSSKGGRYTVTLPDGTQIQELNNATAAQMVPFDSIQFRGNYTNITQVSEAVAKRAGEKGAKYYHITRQWEGKGNNLTISADLYK</sequence>
<dbReference type="Proteomes" id="UP001194579">
    <property type="component" value="Unassembled WGS sequence"/>
</dbReference>